<evidence type="ECO:0000313" key="2">
    <source>
        <dbReference type="EMBL" id="MBB6082292.1"/>
    </source>
</evidence>
<accession>A0A7W9TMU1</accession>
<keyword evidence="1" id="KW-1133">Transmembrane helix</keyword>
<evidence type="ECO:0000313" key="3">
    <source>
        <dbReference type="Proteomes" id="UP000541136"/>
    </source>
</evidence>
<sequence>MAKIFPLRPAGAALLLLGALAGVLVGLYAYFTPLTGVTGTLGARWAIVAAAVIALMAVPLARLGPGAGRIAWRIALLILLVGNGLAGALLHEWGLLGAMAAGLAGLALETQRPAGRAGKQDHGYA</sequence>
<feature type="transmembrane region" description="Helical" evidence="1">
    <location>
        <begin position="43"/>
        <end position="63"/>
    </location>
</feature>
<dbReference type="EMBL" id="JACHIB010000002">
    <property type="protein sequence ID" value="MBB6082292.1"/>
    <property type="molecule type" value="Genomic_DNA"/>
</dbReference>
<organism evidence="2 3">
    <name type="scientific">Castellaniella defragrans</name>
    <name type="common">Alcaligenes defragrans</name>
    <dbReference type="NCBI Taxonomy" id="75697"/>
    <lineage>
        <taxon>Bacteria</taxon>
        <taxon>Pseudomonadati</taxon>
        <taxon>Pseudomonadota</taxon>
        <taxon>Betaproteobacteria</taxon>
        <taxon>Burkholderiales</taxon>
        <taxon>Alcaligenaceae</taxon>
        <taxon>Castellaniella</taxon>
    </lineage>
</organism>
<keyword evidence="1" id="KW-0472">Membrane</keyword>
<comment type="caution">
    <text evidence="2">The sequence shown here is derived from an EMBL/GenBank/DDBJ whole genome shotgun (WGS) entry which is preliminary data.</text>
</comment>
<reference evidence="2 3" key="1">
    <citation type="submission" date="2020-08" db="EMBL/GenBank/DDBJ databases">
        <title>Genomic Encyclopedia of Type Strains, Phase IV (KMG-IV): sequencing the most valuable type-strain genomes for metagenomic binning, comparative biology and taxonomic classification.</title>
        <authorList>
            <person name="Goeker M."/>
        </authorList>
    </citation>
    <scope>NUCLEOTIDE SEQUENCE [LARGE SCALE GENOMIC DNA]</scope>
    <source>
        <strain evidence="2 3">DSM 12141</strain>
    </source>
</reference>
<dbReference type="Proteomes" id="UP000541136">
    <property type="component" value="Unassembled WGS sequence"/>
</dbReference>
<keyword evidence="1" id="KW-0812">Transmembrane</keyword>
<dbReference type="AlphaFoldDB" id="A0A7W9TMU1"/>
<feature type="transmembrane region" description="Helical" evidence="1">
    <location>
        <begin position="70"/>
        <end position="90"/>
    </location>
</feature>
<name>A0A7W9TMU1_CASDE</name>
<feature type="transmembrane region" description="Helical" evidence="1">
    <location>
        <begin position="12"/>
        <end position="31"/>
    </location>
</feature>
<proteinExistence type="predicted"/>
<gene>
    <name evidence="2" type="ORF">HNR28_000312</name>
</gene>
<evidence type="ECO:0000256" key="1">
    <source>
        <dbReference type="SAM" id="Phobius"/>
    </source>
</evidence>
<dbReference type="RefSeq" id="WP_043682943.1">
    <property type="nucleotide sequence ID" value="NZ_JACHIB010000002.1"/>
</dbReference>
<protein>
    <submittedName>
        <fullName evidence="2">Uncharacterized protein</fullName>
    </submittedName>
</protein>